<dbReference type="AlphaFoldDB" id="A0A645GXM6"/>
<evidence type="ECO:0000256" key="1">
    <source>
        <dbReference type="ARBA" id="ARBA00004141"/>
    </source>
</evidence>
<accession>A0A645GXM6</accession>
<evidence type="ECO:0000256" key="4">
    <source>
        <dbReference type="ARBA" id="ARBA00023136"/>
    </source>
</evidence>
<evidence type="ECO:0000259" key="6">
    <source>
        <dbReference type="Pfam" id="PF00892"/>
    </source>
</evidence>
<keyword evidence="4 5" id="KW-0472">Membrane</keyword>
<dbReference type="EMBL" id="VSSQ01082540">
    <property type="protein sequence ID" value="MPN31130.1"/>
    <property type="molecule type" value="Genomic_DNA"/>
</dbReference>
<name>A0A645GXM6_9ZZZZ</name>
<dbReference type="InterPro" id="IPR050638">
    <property type="entry name" value="AA-Vitamin_Transporters"/>
</dbReference>
<feature type="transmembrane region" description="Helical" evidence="5">
    <location>
        <begin position="53"/>
        <end position="74"/>
    </location>
</feature>
<comment type="subcellular location">
    <subcellularLocation>
        <location evidence="1">Membrane</location>
        <topology evidence="1">Multi-pass membrane protein</topology>
    </subcellularLocation>
</comment>
<dbReference type="GO" id="GO:0016020">
    <property type="term" value="C:membrane"/>
    <property type="evidence" value="ECO:0007669"/>
    <property type="project" value="UniProtKB-SubCell"/>
</dbReference>
<evidence type="ECO:0000256" key="5">
    <source>
        <dbReference type="SAM" id="Phobius"/>
    </source>
</evidence>
<keyword evidence="3 5" id="KW-1133">Transmembrane helix</keyword>
<comment type="caution">
    <text evidence="7">The sequence shown here is derived from an EMBL/GenBank/DDBJ whole genome shotgun (WGS) entry which is preliminary data.</text>
</comment>
<dbReference type="PANTHER" id="PTHR32322:SF2">
    <property type="entry name" value="EAMA DOMAIN-CONTAINING PROTEIN"/>
    <property type="match status" value="1"/>
</dbReference>
<keyword evidence="2 5" id="KW-0812">Transmembrane</keyword>
<proteinExistence type="predicted"/>
<sequence length="131" mass="14152">MLVWAVYTVGLQWRPSGVDPMLMLAAMTVVGVLVLAPAYAWEITQGRHINVNAGALAGIAYVAIFPGFLGYVFYNRGVAEVGANKASLFIHLMPVFGTLLSVVFLGEIPHPYHYAGIALIFAGIWLTMKKG</sequence>
<evidence type="ECO:0000256" key="2">
    <source>
        <dbReference type="ARBA" id="ARBA00022692"/>
    </source>
</evidence>
<feature type="transmembrane region" description="Helical" evidence="5">
    <location>
        <begin position="21"/>
        <end position="41"/>
    </location>
</feature>
<dbReference type="InterPro" id="IPR037185">
    <property type="entry name" value="EmrE-like"/>
</dbReference>
<evidence type="ECO:0000256" key="3">
    <source>
        <dbReference type="ARBA" id="ARBA00022989"/>
    </source>
</evidence>
<organism evidence="7">
    <name type="scientific">bioreactor metagenome</name>
    <dbReference type="NCBI Taxonomy" id="1076179"/>
    <lineage>
        <taxon>unclassified sequences</taxon>
        <taxon>metagenomes</taxon>
        <taxon>ecological metagenomes</taxon>
    </lineage>
</organism>
<feature type="transmembrane region" description="Helical" evidence="5">
    <location>
        <begin position="86"/>
        <end position="105"/>
    </location>
</feature>
<dbReference type="Gene3D" id="1.10.3730.20">
    <property type="match status" value="1"/>
</dbReference>
<reference evidence="7" key="1">
    <citation type="submission" date="2019-08" db="EMBL/GenBank/DDBJ databases">
        <authorList>
            <person name="Kucharzyk K."/>
            <person name="Murdoch R.W."/>
            <person name="Higgins S."/>
            <person name="Loffler F."/>
        </authorList>
    </citation>
    <scope>NUCLEOTIDE SEQUENCE</scope>
</reference>
<dbReference type="SUPFAM" id="SSF103481">
    <property type="entry name" value="Multidrug resistance efflux transporter EmrE"/>
    <property type="match status" value="1"/>
</dbReference>
<protein>
    <recommendedName>
        <fullName evidence="6">EamA domain-containing protein</fullName>
    </recommendedName>
</protein>
<gene>
    <name evidence="7" type="ORF">SDC9_178604</name>
</gene>
<dbReference type="InterPro" id="IPR000620">
    <property type="entry name" value="EamA_dom"/>
</dbReference>
<dbReference type="PANTHER" id="PTHR32322">
    <property type="entry name" value="INNER MEMBRANE TRANSPORTER"/>
    <property type="match status" value="1"/>
</dbReference>
<feature type="transmembrane region" description="Helical" evidence="5">
    <location>
        <begin position="111"/>
        <end position="128"/>
    </location>
</feature>
<dbReference type="Pfam" id="PF00892">
    <property type="entry name" value="EamA"/>
    <property type="match status" value="1"/>
</dbReference>
<feature type="domain" description="EamA" evidence="6">
    <location>
        <begin position="1"/>
        <end position="128"/>
    </location>
</feature>
<evidence type="ECO:0000313" key="7">
    <source>
        <dbReference type="EMBL" id="MPN31130.1"/>
    </source>
</evidence>